<dbReference type="Proteomes" id="UP001597168">
    <property type="component" value="Unassembled WGS sequence"/>
</dbReference>
<reference evidence="5" key="1">
    <citation type="journal article" date="2019" name="Int. J. Syst. Evol. Microbiol.">
        <title>The Global Catalogue of Microorganisms (GCM) 10K type strain sequencing project: providing services to taxonomists for standard genome sequencing and annotation.</title>
        <authorList>
            <consortium name="The Broad Institute Genomics Platform"/>
            <consortium name="The Broad Institute Genome Sequencing Center for Infectious Disease"/>
            <person name="Wu L."/>
            <person name="Ma J."/>
        </authorList>
    </citation>
    <scope>NUCLEOTIDE SEQUENCE [LARGE SCALE GENOMIC DNA]</scope>
    <source>
        <strain evidence="5">CCUG 60214</strain>
    </source>
</reference>
<sequence length="316" mass="33332">MRTVGVLVLPGSRMFDISVVSEVWGVDRSDAGIGPFELRLCAPGRVSTPVEPVGVIPATHGLSGLAGCDLVVVPGRVDPLAPVPPAAVRALRSFPGTVAALCSGAFTLAAARVLDGREATTHWRLLDALERAAPRARVARDVLFTDGDDVLTSAGVVGGLDLCLHLLRRAHGADVAAALARRLVVPPTREGGQRQYVDPPLPTRPDRAGIASTVDWAVDRLGTSIGVADLAAHAGMSGRTFHRAFLAATGSTPGRWLQVQRVLLAQRLLETTDLPVHRVADRSGLGTPANLRRRLRAELGVAPDAYRRTFRVPAAS</sequence>
<dbReference type="Gene3D" id="3.40.50.880">
    <property type="match status" value="1"/>
</dbReference>
<evidence type="ECO:0000313" key="4">
    <source>
        <dbReference type="EMBL" id="MFD1149550.1"/>
    </source>
</evidence>
<evidence type="ECO:0000259" key="3">
    <source>
        <dbReference type="PROSITE" id="PS01124"/>
    </source>
</evidence>
<dbReference type="PROSITE" id="PS01124">
    <property type="entry name" value="HTH_ARAC_FAMILY_2"/>
    <property type="match status" value="1"/>
</dbReference>
<dbReference type="SMART" id="SM00342">
    <property type="entry name" value="HTH_ARAC"/>
    <property type="match status" value="1"/>
</dbReference>
<keyword evidence="1" id="KW-0805">Transcription regulation</keyword>
<dbReference type="InterPro" id="IPR002818">
    <property type="entry name" value="DJ-1/PfpI"/>
</dbReference>
<dbReference type="EMBL" id="JBHTLK010000111">
    <property type="protein sequence ID" value="MFD1149550.1"/>
    <property type="molecule type" value="Genomic_DNA"/>
</dbReference>
<dbReference type="InterPro" id="IPR052158">
    <property type="entry name" value="INH-QAR"/>
</dbReference>
<dbReference type="Pfam" id="PF12833">
    <property type="entry name" value="HTH_18"/>
    <property type="match status" value="1"/>
</dbReference>
<dbReference type="InterPro" id="IPR029062">
    <property type="entry name" value="Class_I_gatase-like"/>
</dbReference>
<dbReference type="Gene3D" id="1.10.10.60">
    <property type="entry name" value="Homeodomain-like"/>
    <property type="match status" value="1"/>
</dbReference>
<accession>A0ABW3QYC6</accession>
<proteinExistence type="predicted"/>
<dbReference type="PANTHER" id="PTHR43130">
    <property type="entry name" value="ARAC-FAMILY TRANSCRIPTIONAL REGULATOR"/>
    <property type="match status" value="1"/>
</dbReference>
<dbReference type="SUPFAM" id="SSF46689">
    <property type="entry name" value="Homeodomain-like"/>
    <property type="match status" value="2"/>
</dbReference>
<dbReference type="Pfam" id="PF01965">
    <property type="entry name" value="DJ-1_PfpI"/>
    <property type="match status" value="1"/>
</dbReference>
<dbReference type="PANTHER" id="PTHR43130:SF3">
    <property type="entry name" value="HTH-TYPE TRANSCRIPTIONAL REGULATOR RV1931C"/>
    <property type="match status" value="1"/>
</dbReference>
<evidence type="ECO:0000313" key="5">
    <source>
        <dbReference type="Proteomes" id="UP001597168"/>
    </source>
</evidence>
<dbReference type="InterPro" id="IPR009057">
    <property type="entry name" value="Homeodomain-like_sf"/>
</dbReference>
<evidence type="ECO:0000256" key="1">
    <source>
        <dbReference type="ARBA" id="ARBA00023015"/>
    </source>
</evidence>
<keyword evidence="2" id="KW-0804">Transcription</keyword>
<comment type="caution">
    <text evidence="4">The sequence shown here is derived from an EMBL/GenBank/DDBJ whole genome shotgun (WGS) entry which is preliminary data.</text>
</comment>
<keyword evidence="5" id="KW-1185">Reference proteome</keyword>
<name>A0ABW3QYC6_9PSEU</name>
<gene>
    <name evidence="4" type="ORF">ACFQ3T_20645</name>
</gene>
<evidence type="ECO:0000256" key="2">
    <source>
        <dbReference type="ARBA" id="ARBA00023163"/>
    </source>
</evidence>
<organism evidence="4 5">
    <name type="scientific">Saccharothrix hoggarensis</name>
    <dbReference type="NCBI Taxonomy" id="913853"/>
    <lineage>
        <taxon>Bacteria</taxon>
        <taxon>Bacillati</taxon>
        <taxon>Actinomycetota</taxon>
        <taxon>Actinomycetes</taxon>
        <taxon>Pseudonocardiales</taxon>
        <taxon>Pseudonocardiaceae</taxon>
        <taxon>Saccharothrix</taxon>
    </lineage>
</organism>
<dbReference type="InterPro" id="IPR018060">
    <property type="entry name" value="HTH_AraC"/>
</dbReference>
<protein>
    <submittedName>
        <fullName evidence="4">GlxA family transcriptional regulator</fullName>
    </submittedName>
</protein>
<dbReference type="SUPFAM" id="SSF52317">
    <property type="entry name" value="Class I glutamine amidotransferase-like"/>
    <property type="match status" value="1"/>
</dbReference>
<dbReference type="RefSeq" id="WP_380724954.1">
    <property type="nucleotide sequence ID" value="NZ_JBHTLK010000111.1"/>
</dbReference>
<feature type="domain" description="HTH araC/xylS-type" evidence="3">
    <location>
        <begin position="211"/>
        <end position="309"/>
    </location>
</feature>